<evidence type="ECO:0000313" key="1">
    <source>
        <dbReference type="EMBL" id="KZP13289.1"/>
    </source>
</evidence>
<reference evidence="1 2" key="1">
    <citation type="journal article" date="2016" name="Mol. Biol. Evol.">
        <title>Comparative Genomics of Early-Diverging Mushroom-Forming Fungi Provides Insights into the Origins of Lignocellulose Decay Capabilities.</title>
        <authorList>
            <person name="Nagy L.G."/>
            <person name="Riley R."/>
            <person name="Tritt A."/>
            <person name="Adam C."/>
            <person name="Daum C."/>
            <person name="Floudas D."/>
            <person name="Sun H."/>
            <person name="Yadav J.S."/>
            <person name="Pangilinan J."/>
            <person name="Larsson K.H."/>
            <person name="Matsuura K."/>
            <person name="Barry K."/>
            <person name="Labutti K."/>
            <person name="Kuo R."/>
            <person name="Ohm R.A."/>
            <person name="Bhattacharya S.S."/>
            <person name="Shirouzu T."/>
            <person name="Yoshinaga Y."/>
            <person name="Martin F.M."/>
            <person name="Grigoriev I.V."/>
            <person name="Hibbett D.S."/>
        </authorList>
    </citation>
    <scope>NUCLEOTIDE SEQUENCE [LARGE SCALE GENOMIC DNA]</scope>
    <source>
        <strain evidence="1 2">CBS 109695</strain>
    </source>
</reference>
<organism evidence="1 2">
    <name type="scientific">Athelia psychrophila</name>
    <dbReference type="NCBI Taxonomy" id="1759441"/>
    <lineage>
        <taxon>Eukaryota</taxon>
        <taxon>Fungi</taxon>
        <taxon>Dikarya</taxon>
        <taxon>Basidiomycota</taxon>
        <taxon>Agaricomycotina</taxon>
        <taxon>Agaricomycetes</taxon>
        <taxon>Agaricomycetidae</taxon>
        <taxon>Atheliales</taxon>
        <taxon>Atheliaceae</taxon>
        <taxon>Athelia</taxon>
    </lineage>
</organism>
<sequence length="76" mass="8389">MRARVADILHDSPAKTAIEVSMSRQVGPSSLEGQLSVVEEDREADASFDMGYRSSAMSLGWGEICGARRRKRICRC</sequence>
<proteinExistence type="predicted"/>
<evidence type="ECO:0000313" key="2">
    <source>
        <dbReference type="Proteomes" id="UP000076532"/>
    </source>
</evidence>
<accession>A0A166C4N8</accession>
<feature type="non-terminal residue" evidence="1">
    <location>
        <position position="76"/>
    </location>
</feature>
<keyword evidence="2" id="KW-1185">Reference proteome</keyword>
<name>A0A166C4N8_9AGAM</name>
<dbReference type="EMBL" id="KV417635">
    <property type="protein sequence ID" value="KZP13289.1"/>
    <property type="molecule type" value="Genomic_DNA"/>
</dbReference>
<dbReference type="AlphaFoldDB" id="A0A166C4N8"/>
<gene>
    <name evidence="1" type="ORF">FIBSPDRAFT_869443</name>
</gene>
<dbReference type="Proteomes" id="UP000076532">
    <property type="component" value="Unassembled WGS sequence"/>
</dbReference>
<protein>
    <submittedName>
        <fullName evidence="1">Uncharacterized protein</fullName>
    </submittedName>
</protein>